<feature type="transmembrane region" description="Helical" evidence="17">
    <location>
        <begin position="995"/>
        <end position="1021"/>
    </location>
</feature>
<dbReference type="InterPro" id="IPR023298">
    <property type="entry name" value="ATPase_P-typ_TM_dom_sf"/>
</dbReference>
<comment type="subcellular location">
    <subcellularLocation>
        <location evidence="1">Membrane</location>
        <topology evidence="1">Multi-pass membrane protein</topology>
    </subcellularLocation>
</comment>
<evidence type="ECO:0000256" key="2">
    <source>
        <dbReference type="ARBA" id="ARBA00008109"/>
    </source>
</evidence>
<feature type="transmembrane region" description="Helical" evidence="17">
    <location>
        <begin position="1109"/>
        <end position="1131"/>
    </location>
</feature>
<dbReference type="PANTHER" id="PTHR24092:SF150">
    <property type="entry name" value="PHOSPHOLIPID-TRANSPORTING ATPASE"/>
    <property type="match status" value="1"/>
</dbReference>
<dbReference type="InterPro" id="IPR032630">
    <property type="entry name" value="P_typ_ATPase_c"/>
</dbReference>
<feature type="region of interest" description="Disordered" evidence="16">
    <location>
        <begin position="1223"/>
        <end position="1302"/>
    </location>
</feature>
<evidence type="ECO:0000256" key="11">
    <source>
        <dbReference type="ARBA" id="ARBA00023136"/>
    </source>
</evidence>
<dbReference type="InterPro" id="IPR032631">
    <property type="entry name" value="P-type_ATPase_N"/>
</dbReference>
<comment type="catalytic activity">
    <reaction evidence="12">
        <text>ATP + H2O + phospholipidSide 1 = ADP + phosphate + phospholipidSide 2.</text>
        <dbReference type="EC" id="7.6.2.1"/>
    </reaction>
</comment>
<feature type="binding site" evidence="15">
    <location>
        <position position="496"/>
    </location>
    <ligand>
        <name>Mg(2+)</name>
        <dbReference type="ChEBI" id="CHEBI:18420"/>
    </ligand>
</feature>
<dbReference type="PANTHER" id="PTHR24092">
    <property type="entry name" value="PROBABLE PHOSPHOLIPID-TRANSPORTING ATPASE"/>
    <property type="match status" value="1"/>
</dbReference>
<dbReference type="EMBL" id="BNCO01000087">
    <property type="protein sequence ID" value="GIL66625.1"/>
    <property type="molecule type" value="Genomic_DNA"/>
</dbReference>
<feature type="binding site" evidence="14">
    <location>
        <position position="675"/>
    </location>
    <ligand>
        <name>ATP</name>
        <dbReference type="ChEBI" id="CHEBI:30616"/>
    </ligand>
</feature>
<feature type="compositionally biased region" description="Basic and acidic residues" evidence="16">
    <location>
        <begin position="1248"/>
        <end position="1281"/>
    </location>
</feature>
<feature type="transmembrane region" description="Helical" evidence="17">
    <location>
        <begin position="1027"/>
        <end position="1044"/>
    </location>
</feature>
<dbReference type="InterPro" id="IPR036412">
    <property type="entry name" value="HAD-like_sf"/>
</dbReference>
<feature type="region of interest" description="Disordered" evidence="16">
    <location>
        <begin position="1701"/>
        <end position="1744"/>
    </location>
</feature>
<evidence type="ECO:0000256" key="1">
    <source>
        <dbReference type="ARBA" id="ARBA00004141"/>
    </source>
</evidence>
<dbReference type="Gene3D" id="3.40.50.1000">
    <property type="entry name" value="HAD superfamily/HAD-like"/>
    <property type="match status" value="1"/>
</dbReference>
<evidence type="ECO:0000256" key="9">
    <source>
        <dbReference type="ARBA" id="ARBA00022967"/>
    </source>
</evidence>
<feature type="binding site" evidence="14">
    <location>
        <position position="605"/>
    </location>
    <ligand>
        <name>ATP</name>
        <dbReference type="ChEBI" id="CHEBI:30616"/>
    </ligand>
</feature>
<dbReference type="NCBIfam" id="TIGR01652">
    <property type="entry name" value="ATPase-Plipid"/>
    <property type="match status" value="1"/>
</dbReference>
<feature type="transmembrane region" description="Helical" evidence="17">
    <location>
        <begin position="369"/>
        <end position="391"/>
    </location>
</feature>
<feature type="binding site" evidence="14">
    <location>
        <position position="494"/>
    </location>
    <ligand>
        <name>ATP</name>
        <dbReference type="ChEBI" id="CHEBI:30616"/>
    </ligand>
</feature>
<evidence type="ECO:0000256" key="12">
    <source>
        <dbReference type="ARBA" id="ARBA00034036"/>
    </source>
</evidence>
<dbReference type="Pfam" id="PF16209">
    <property type="entry name" value="PhoLip_ATPase_N"/>
    <property type="match status" value="1"/>
</dbReference>
<feature type="binding site" evidence="14">
    <location>
        <position position="651"/>
    </location>
    <ligand>
        <name>ATP</name>
        <dbReference type="ChEBI" id="CHEBI:30616"/>
    </ligand>
</feature>
<dbReference type="PRINTS" id="PR00119">
    <property type="entry name" value="CATATPASE"/>
</dbReference>
<dbReference type="SUPFAM" id="SSF56784">
    <property type="entry name" value="HAD-like"/>
    <property type="match status" value="1"/>
</dbReference>
<evidence type="ECO:0000256" key="5">
    <source>
        <dbReference type="ARBA" id="ARBA00022723"/>
    </source>
</evidence>
<dbReference type="GO" id="GO:0000287">
    <property type="term" value="F:magnesium ion binding"/>
    <property type="evidence" value="ECO:0007669"/>
    <property type="project" value="InterPro"/>
</dbReference>
<feature type="binding site" evidence="14">
    <location>
        <position position="496"/>
    </location>
    <ligand>
        <name>ATP</name>
        <dbReference type="ChEBI" id="CHEBI:30616"/>
    </ligand>
</feature>
<accession>A0A8J4BWA5</accession>
<evidence type="ECO:0000256" key="3">
    <source>
        <dbReference type="ARBA" id="ARBA00012189"/>
    </source>
</evidence>
<dbReference type="InterPro" id="IPR023299">
    <property type="entry name" value="ATPase_P-typ_cyto_dom_N"/>
</dbReference>
<dbReference type="GO" id="GO:0005886">
    <property type="term" value="C:plasma membrane"/>
    <property type="evidence" value="ECO:0007669"/>
    <property type="project" value="TreeGrafter"/>
</dbReference>
<dbReference type="NCBIfam" id="TIGR01494">
    <property type="entry name" value="ATPase_P-type"/>
    <property type="match status" value="1"/>
</dbReference>
<dbReference type="SFLD" id="SFLDG00002">
    <property type="entry name" value="C1.7:_P-type_atpase_like"/>
    <property type="match status" value="1"/>
</dbReference>
<dbReference type="InterPro" id="IPR018303">
    <property type="entry name" value="ATPase_P-typ_P_site"/>
</dbReference>
<feature type="transmembrane region" description="Helical" evidence="17">
    <location>
        <begin position="425"/>
        <end position="447"/>
    </location>
</feature>
<evidence type="ECO:0000256" key="4">
    <source>
        <dbReference type="ARBA" id="ARBA00022692"/>
    </source>
</evidence>
<evidence type="ECO:0000256" key="14">
    <source>
        <dbReference type="PIRSR" id="PIRSR606539-2"/>
    </source>
</evidence>
<dbReference type="SFLD" id="SFLDF00027">
    <property type="entry name" value="p-type_atpase"/>
    <property type="match status" value="1"/>
</dbReference>
<dbReference type="SFLD" id="SFLDS00003">
    <property type="entry name" value="Haloacid_Dehalogenase"/>
    <property type="match status" value="1"/>
</dbReference>
<feature type="compositionally biased region" description="Low complexity" evidence="16">
    <location>
        <begin position="1226"/>
        <end position="1239"/>
    </location>
</feature>
<dbReference type="GO" id="GO:0140326">
    <property type="term" value="F:ATPase-coupled intramembrane lipid transporter activity"/>
    <property type="evidence" value="ECO:0007669"/>
    <property type="project" value="UniProtKB-EC"/>
</dbReference>
<feature type="active site" description="4-aspartylphosphate intermediate" evidence="13">
    <location>
        <position position="494"/>
    </location>
</feature>
<keyword evidence="5 15" id="KW-0479">Metal-binding</keyword>
<evidence type="ECO:0000256" key="7">
    <source>
        <dbReference type="ARBA" id="ARBA00022840"/>
    </source>
</evidence>
<keyword evidence="9" id="KW-1278">Translocase</keyword>
<feature type="binding site" evidence="14">
    <location>
        <position position="793"/>
    </location>
    <ligand>
        <name>ATP</name>
        <dbReference type="ChEBI" id="CHEBI:30616"/>
    </ligand>
</feature>
<feature type="domain" description="P-type ATPase C-terminal" evidence="19">
    <location>
        <begin position="960"/>
        <end position="1212"/>
    </location>
</feature>
<organism evidence="20 21">
    <name type="scientific">Volvox africanus</name>
    <dbReference type="NCBI Taxonomy" id="51714"/>
    <lineage>
        <taxon>Eukaryota</taxon>
        <taxon>Viridiplantae</taxon>
        <taxon>Chlorophyta</taxon>
        <taxon>core chlorophytes</taxon>
        <taxon>Chlorophyceae</taxon>
        <taxon>CS clade</taxon>
        <taxon>Chlamydomonadales</taxon>
        <taxon>Volvocaceae</taxon>
        <taxon>Volvox</taxon>
    </lineage>
</organism>
<dbReference type="InterPro" id="IPR044492">
    <property type="entry name" value="P_typ_ATPase_HD_dom"/>
</dbReference>
<sequence>MLNIWRVFRAGRGSGAVIEETRFVPVCSSTELPFGGNYASTTKYTVLSYLPKALFEQYRRVANVFFTLMAALSLTPWSPVRPWTTWTPLVLVVGVSMVKEAREDYKRYRQDLLINNRQAKIMNPDTGVFVRVAWQAIRVGDLVVVGRDEPLPADLVLLASSNPEGSCYVETMNLDGETNLKMKSAPEETRGLAAAGQILTVTTATIECEPPNSRLYTFTGNLRLRSPLPSPVAAKTGGGSTAAAAAVNPLKLQDVGGPPKDRCAANSVGPVPRGCRVAEGAEQQAEAAADTRGASMFSIGGANSPSGGPGADGSLRLVIPLSASSLLLRGCSVRNTDCVYGVVVYAGHDTKIFMNSTEPPSKRSSLERYVDRVIVGVFVLLFSWCLVSAVFHTRWTAAQLRRHWYMRPDAVSPDADPERPSRTGAVNFFVALLLYSYLVPISLYVSIEMVKVFQSMVLIPNDRDMYHPDTDTPAMARTSNLNEELGQVAAVMTDKTGTLTRNVMEFFKCSIGGVAYGAGVTEIQKTNMLRQGPMLEELNDPRAAKFRERYFNFYDERLMGDAWFTTKDADTIEMFFRLLAVCHTVIPEGPPDPATIKYEAESPDEAALVVAAKVFGFFFHRRTQSSITVRERGQQGGLEDVEYEVLNVLEFNSTRKRMSVVIKHRSEDKIIIFTKGADTVIYERLDPNYTPNEAMKESTGRHMEEFGAAGLRTLCLSYAEVDRDWYNSVWLPEWVAAKTSLEGRDEKVAEVSEKIERNLRLLGCTAIEDKLQEGVPQCIKQLALAGIRIWVLTGDKMETAINIGYACSLLREDMMQYKVSASSHRLDELEKSGSKELAEALAAELVAKQLEEIETCLKVSGSYSVRSNDGVANAALIIDGKALSYALAPAVAPLLLCVGLRCSAVVCCRVSPLQKSQVTALVRAGGSITLAIGDGANDVGMIQRAHIGVGISGQEGMQAVMSSDFAIAQFRFLVPLLLVHGQYSYRRLSRMISFFFYKNLLFALTLFTYSAFTTFSGSYIYNDTSMTLFNVVFTSATPLVIGMFDRHLAKSSLLHYPQLYRCGVANEAFSLGRIAAWLAAAAVQAGVLLAMVLVGASGTAASGPEGIPYGMAQVGAVLFTAVLLTVHLQLAILEEEWTVLHHAAIWGSLGIWFLYLLCFGALPVSWSLEMWQLFRTIVGPSAQLWLLVVVIPVVAVLPVMAIKEFKRLLFPSDEDVIREMSTLNGQRKQQQRRLGLQQHRSQHRHQQQQKERQKLDQRLEKGPEIDELKPGMRIETKDQQKQRQQQPQDGQEQQPPVGPHIGRVQQVGQQQGLPSPQPPSRLASFHEAISKGFSSGKCMLGRGSGRGLFGSHRIAPDSQAAFAAAEVSAAVKSDVAVTAAASPAGDAITSPSIAAADAFGIEATATTTTAPGPVATPSTASKGGRSSHDSPVAEVNSPRGGSGTAGAALVPATAGGDMVAAADSDGGGGRVTGSGAVNSDDTVVVREPQALALSFSADPSEIIMAALGGARPPPLPEPLPLLVTVSGSTGTNAGGSATLSTRGRHSSLVARPDWRKPLLSWGQTNKGLRGPGAKFVISSGSSGGMPPGLLPGDSVSAAGGEDAGISERPRAVSLPPGAAEPQIKSAAVLAALPAPSKPRRISLLTPVLSLPRGGSLSPMTSLPRVPSFPPMSSFRASAVGSGASISTISGMLPTTATSVSPIPRGLGEGRNPSPEPAALQEREGSHCTGGRPVTPRQLGAAPSADWPPVLPVPIAALPPTTETPQLFFAKLKYSTSSYCSSTRSPSPPIAAATAAVRRLAEEAVGAARNEPMAAFDATSAAEAEGMGSAAGVNTAAISFTRVRSLHRTSDGRFTESSLSGRITESGIIQLTSGLLQGHAGPDTDSGMLLGRDSEPSSQMSLALLQGDGVRDAMLALDDVSS</sequence>
<dbReference type="InterPro" id="IPR006539">
    <property type="entry name" value="P-type_ATPase_IV"/>
</dbReference>
<dbReference type="GO" id="GO:0005524">
    <property type="term" value="F:ATP binding"/>
    <property type="evidence" value="ECO:0007669"/>
    <property type="project" value="UniProtKB-KW"/>
</dbReference>
<dbReference type="PROSITE" id="PS00154">
    <property type="entry name" value="ATPASE_E1_E2"/>
    <property type="match status" value="1"/>
</dbReference>
<feature type="binding site" evidence="14">
    <location>
        <position position="794"/>
    </location>
    <ligand>
        <name>ATP</name>
        <dbReference type="ChEBI" id="CHEBI:30616"/>
    </ligand>
</feature>
<feature type="binding site" evidence="14">
    <location>
        <position position="795"/>
    </location>
    <ligand>
        <name>ATP</name>
        <dbReference type="ChEBI" id="CHEBI:30616"/>
    </ligand>
</feature>
<keyword evidence="6 14" id="KW-0547">Nucleotide-binding</keyword>
<feature type="compositionally biased region" description="Low complexity" evidence="16">
    <location>
        <begin position="1282"/>
        <end position="1295"/>
    </location>
</feature>
<dbReference type="EC" id="7.6.2.1" evidence="3"/>
<keyword evidence="8 15" id="KW-0460">Magnesium</keyword>
<comment type="cofactor">
    <cofactor evidence="15">
        <name>Mg(2+)</name>
        <dbReference type="ChEBI" id="CHEBI:18420"/>
    </cofactor>
</comment>
<evidence type="ECO:0000256" key="8">
    <source>
        <dbReference type="ARBA" id="ARBA00022842"/>
    </source>
</evidence>
<dbReference type="InterPro" id="IPR023214">
    <property type="entry name" value="HAD_sf"/>
</dbReference>
<feature type="transmembrane region" description="Helical" evidence="17">
    <location>
        <begin position="1143"/>
        <end position="1162"/>
    </location>
</feature>
<evidence type="ECO:0000256" key="16">
    <source>
        <dbReference type="SAM" id="MobiDB-lite"/>
    </source>
</evidence>
<keyword evidence="21" id="KW-1185">Reference proteome</keyword>
<feature type="transmembrane region" description="Helical" evidence="17">
    <location>
        <begin position="1074"/>
        <end position="1097"/>
    </location>
</feature>
<keyword evidence="11 17" id="KW-0472">Membrane</keyword>
<dbReference type="SUPFAM" id="SSF81653">
    <property type="entry name" value="Calcium ATPase, transduction domain A"/>
    <property type="match status" value="1"/>
</dbReference>
<dbReference type="Gene3D" id="2.70.150.10">
    <property type="entry name" value="Calcium-transporting ATPase, cytoplasmic transduction domain A"/>
    <property type="match status" value="1"/>
</dbReference>
<feature type="binding site" evidence="14">
    <location>
        <position position="495"/>
    </location>
    <ligand>
        <name>ATP</name>
        <dbReference type="ChEBI" id="CHEBI:30616"/>
    </ligand>
</feature>
<dbReference type="FunFam" id="3.40.50.1000:FF:000014">
    <property type="entry name" value="Phospholipid-transporting ATPase"/>
    <property type="match status" value="1"/>
</dbReference>
<proteinExistence type="inferred from homology"/>
<comment type="caution">
    <text evidence="20">The sequence shown here is derived from an EMBL/GenBank/DDBJ whole genome shotgun (WGS) entry which is preliminary data.</text>
</comment>
<evidence type="ECO:0000256" key="10">
    <source>
        <dbReference type="ARBA" id="ARBA00022989"/>
    </source>
</evidence>
<keyword evidence="4 17" id="KW-0812">Transmembrane</keyword>
<feature type="compositionally biased region" description="Low complexity" evidence="16">
    <location>
        <begin position="1407"/>
        <end position="1420"/>
    </location>
</feature>
<evidence type="ECO:0000259" key="19">
    <source>
        <dbReference type="Pfam" id="PF16212"/>
    </source>
</evidence>
<feature type="binding site" evidence="15">
    <location>
        <position position="938"/>
    </location>
    <ligand>
        <name>Mg(2+)</name>
        <dbReference type="ChEBI" id="CHEBI:18420"/>
    </ligand>
</feature>
<dbReference type="InterPro" id="IPR001757">
    <property type="entry name" value="P_typ_ATPase"/>
</dbReference>
<dbReference type="InterPro" id="IPR008250">
    <property type="entry name" value="ATPase_P-typ_transduc_dom_A_sf"/>
</dbReference>
<evidence type="ECO:0000256" key="13">
    <source>
        <dbReference type="PIRSR" id="PIRSR606539-1"/>
    </source>
</evidence>
<evidence type="ECO:0000256" key="17">
    <source>
        <dbReference type="SAM" id="Phobius"/>
    </source>
</evidence>
<feature type="binding site" evidence="14">
    <location>
        <position position="915"/>
    </location>
    <ligand>
        <name>ATP</name>
        <dbReference type="ChEBI" id="CHEBI:30616"/>
    </ligand>
</feature>
<protein>
    <recommendedName>
        <fullName evidence="3">P-type phospholipid transporter</fullName>
        <ecNumber evidence="3">7.6.2.1</ecNumber>
    </recommendedName>
</protein>
<comment type="similarity">
    <text evidence="2">Belongs to the cation transport ATPase (P-type) (TC 3.A.3) family. Type IV subfamily.</text>
</comment>
<feature type="binding site" evidence="14">
    <location>
        <position position="937"/>
    </location>
    <ligand>
        <name>ATP</name>
        <dbReference type="ChEBI" id="CHEBI:30616"/>
    </ligand>
</feature>
<dbReference type="Gene3D" id="3.40.1110.10">
    <property type="entry name" value="Calcium-transporting ATPase, cytoplasmic domain N"/>
    <property type="match status" value="1"/>
</dbReference>
<reference evidence="20" key="1">
    <citation type="journal article" date="2021" name="Proc. Natl. Acad. Sci. U.S.A.">
        <title>Three genomes in the algal genus Volvox reveal the fate of a haploid sex-determining region after a transition to homothallism.</title>
        <authorList>
            <person name="Yamamoto K."/>
            <person name="Hamaji T."/>
            <person name="Kawai-Toyooka H."/>
            <person name="Matsuzaki R."/>
            <person name="Takahashi F."/>
            <person name="Nishimura Y."/>
            <person name="Kawachi M."/>
            <person name="Noguchi H."/>
            <person name="Minakuchi Y."/>
            <person name="Umen J.G."/>
            <person name="Toyoda A."/>
            <person name="Nozaki H."/>
        </authorList>
    </citation>
    <scope>NUCLEOTIDE SEQUENCE</scope>
    <source>
        <strain evidence="20">NIES-3780</strain>
    </source>
</reference>
<evidence type="ECO:0000256" key="15">
    <source>
        <dbReference type="PIRSR" id="PIRSR606539-3"/>
    </source>
</evidence>
<dbReference type="GO" id="GO:0045332">
    <property type="term" value="P:phospholipid translocation"/>
    <property type="evidence" value="ECO:0007669"/>
    <property type="project" value="TreeGrafter"/>
</dbReference>
<gene>
    <name evidence="20" type="ORF">Vafri_20112</name>
</gene>
<keyword evidence="7 14" id="KW-0067">ATP-binding</keyword>
<dbReference type="Pfam" id="PF13246">
    <property type="entry name" value="Cation_ATPase"/>
    <property type="match status" value="1"/>
</dbReference>
<feature type="domain" description="P-type ATPase N-terminal" evidence="18">
    <location>
        <begin position="33"/>
        <end position="86"/>
    </location>
</feature>
<feature type="binding site" evidence="14">
    <location>
        <position position="938"/>
    </location>
    <ligand>
        <name>ATP</name>
        <dbReference type="ChEBI" id="CHEBI:30616"/>
    </ligand>
</feature>
<dbReference type="Pfam" id="PF16212">
    <property type="entry name" value="PhoLip_ATPase_C"/>
    <property type="match status" value="1"/>
</dbReference>
<keyword evidence="10 17" id="KW-1133">Transmembrane helix</keyword>
<evidence type="ECO:0000313" key="20">
    <source>
        <dbReference type="EMBL" id="GIL66625.1"/>
    </source>
</evidence>
<dbReference type="SUPFAM" id="SSF81660">
    <property type="entry name" value="Metal cation-transporting ATPase, ATP-binding domain N"/>
    <property type="match status" value="1"/>
</dbReference>
<dbReference type="Proteomes" id="UP000747399">
    <property type="component" value="Unassembled WGS sequence"/>
</dbReference>
<feature type="binding site" evidence="15">
    <location>
        <position position="494"/>
    </location>
    <ligand>
        <name>Mg(2+)</name>
        <dbReference type="ChEBI" id="CHEBI:18420"/>
    </ligand>
</feature>
<feature type="region of interest" description="Disordered" evidence="16">
    <location>
        <begin position="1407"/>
        <end position="1449"/>
    </location>
</feature>
<evidence type="ECO:0000313" key="21">
    <source>
        <dbReference type="Proteomes" id="UP000747399"/>
    </source>
</evidence>
<dbReference type="SUPFAM" id="SSF81665">
    <property type="entry name" value="Calcium ATPase, transmembrane domain M"/>
    <property type="match status" value="1"/>
</dbReference>
<evidence type="ECO:0000259" key="18">
    <source>
        <dbReference type="Pfam" id="PF16209"/>
    </source>
</evidence>
<feature type="binding site" evidence="14">
    <location>
        <position position="712"/>
    </location>
    <ligand>
        <name>ATP</name>
        <dbReference type="ChEBI" id="CHEBI:30616"/>
    </ligand>
</feature>
<dbReference type="FunFam" id="3.40.1110.10:FF:000029">
    <property type="entry name" value="Phospholipid-transporting ATPase"/>
    <property type="match status" value="1"/>
</dbReference>
<feature type="transmembrane region" description="Helical" evidence="17">
    <location>
        <begin position="1182"/>
        <end position="1202"/>
    </location>
</feature>
<feature type="binding site" evidence="14">
    <location>
        <position position="909"/>
    </location>
    <ligand>
        <name>ATP</name>
        <dbReference type="ChEBI" id="CHEBI:30616"/>
    </ligand>
</feature>
<dbReference type="GO" id="GO:0016887">
    <property type="term" value="F:ATP hydrolysis activity"/>
    <property type="evidence" value="ECO:0007669"/>
    <property type="project" value="InterPro"/>
</dbReference>
<name>A0A8J4BWA5_9CHLO</name>
<feature type="binding site" evidence="15">
    <location>
        <position position="934"/>
    </location>
    <ligand>
        <name>Mg(2+)</name>
        <dbReference type="ChEBI" id="CHEBI:18420"/>
    </ligand>
</feature>
<evidence type="ECO:0000256" key="6">
    <source>
        <dbReference type="ARBA" id="ARBA00022741"/>
    </source>
</evidence>
<dbReference type="CDD" id="cd02073">
    <property type="entry name" value="P-type_ATPase_APLT_Dnf-like"/>
    <property type="match status" value="1"/>
</dbReference>